<comment type="caution">
    <text evidence="2">The sequence shown here is derived from an EMBL/GenBank/DDBJ whole genome shotgun (WGS) entry which is preliminary data.</text>
</comment>
<dbReference type="STRING" id="1566387.QV13_05355"/>
<accession>A0A1C2E7B7</accession>
<evidence type="ECO:0000256" key="1">
    <source>
        <dbReference type="SAM" id="MobiDB-lite"/>
    </source>
</evidence>
<dbReference type="EMBL" id="MDEO01000026">
    <property type="protein sequence ID" value="OCX22870.1"/>
    <property type="molecule type" value="Genomic_DNA"/>
</dbReference>
<organism evidence="2 3">
    <name type="scientific">Mesorhizobium hungaricum</name>
    <dbReference type="NCBI Taxonomy" id="1566387"/>
    <lineage>
        <taxon>Bacteria</taxon>
        <taxon>Pseudomonadati</taxon>
        <taxon>Pseudomonadota</taxon>
        <taxon>Alphaproteobacteria</taxon>
        <taxon>Hyphomicrobiales</taxon>
        <taxon>Phyllobacteriaceae</taxon>
        <taxon>Mesorhizobium</taxon>
    </lineage>
</organism>
<evidence type="ECO:0000313" key="3">
    <source>
        <dbReference type="Proteomes" id="UP000094412"/>
    </source>
</evidence>
<dbReference type="RefSeq" id="WP_139116436.1">
    <property type="nucleotide sequence ID" value="NZ_MDEO01000026.1"/>
</dbReference>
<evidence type="ECO:0000313" key="2">
    <source>
        <dbReference type="EMBL" id="OCX22870.1"/>
    </source>
</evidence>
<dbReference type="OrthoDB" id="9993686at2"/>
<proteinExistence type="predicted"/>
<reference evidence="2 3" key="1">
    <citation type="submission" date="2016-08" db="EMBL/GenBank/DDBJ databases">
        <title>Whole genome sequence of Mesorhizobium sp. strain UASWS1009 isolated from industrial sewage.</title>
        <authorList>
            <person name="Crovadore J."/>
            <person name="Calmin G."/>
            <person name="Chablais R."/>
            <person name="Cochard B."/>
            <person name="Lefort F."/>
        </authorList>
    </citation>
    <scope>NUCLEOTIDE SEQUENCE [LARGE SCALE GENOMIC DNA]</scope>
    <source>
        <strain evidence="2 3">UASWS1009</strain>
    </source>
</reference>
<keyword evidence="3" id="KW-1185">Reference proteome</keyword>
<sequence length="157" mass="16870">MASSPKSRVQVVGNLAVIARTRQIEPVDPDDPAMTFMPPLASVEELSSSGPASMPETDNGSPKIDAPPPTTVEVSTALSTGGQAQKRNNGRSSVRPQGAPSQFARVNKAESADYTRVTLRLRNDVITRLVAHGLSQSKRYTTVIEDFIMAGLDRHQD</sequence>
<name>A0A1C2E7B7_9HYPH</name>
<dbReference type="AlphaFoldDB" id="A0A1C2E7B7"/>
<protein>
    <submittedName>
        <fullName evidence="2">Uncharacterized protein</fullName>
    </submittedName>
</protein>
<gene>
    <name evidence="2" type="ORF">QV13_05355</name>
</gene>
<feature type="region of interest" description="Disordered" evidence="1">
    <location>
        <begin position="21"/>
        <end position="107"/>
    </location>
</feature>
<dbReference type="Proteomes" id="UP000094412">
    <property type="component" value="Unassembled WGS sequence"/>
</dbReference>
<feature type="compositionally biased region" description="Polar residues" evidence="1">
    <location>
        <begin position="72"/>
        <end position="95"/>
    </location>
</feature>
<feature type="compositionally biased region" description="Polar residues" evidence="1">
    <location>
        <begin position="45"/>
        <end position="60"/>
    </location>
</feature>